<evidence type="ECO:0000256" key="5">
    <source>
        <dbReference type="ARBA" id="ARBA00022490"/>
    </source>
</evidence>
<reference evidence="15 16" key="1">
    <citation type="submission" date="2024-04" db="EMBL/GenBank/DDBJ databases">
        <title>Tritrichomonas musculus Genome.</title>
        <authorList>
            <person name="Alves-Ferreira E."/>
            <person name="Grigg M."/>
            <person name="Lorenzi H."/>
            <person name="Galac M."/>
        </authorList>
    </citation>
    <scope>NUCLEOTIDE SEQUENCE [LARGE SCALE GENOMIC DNA]</scope>
    <source>
        <strain evidence="15 16">EAF2021</strain>
    </source>
</reference>
<organism evidence="15 16">
    <name type="scientific">Tritrichomonas musculus</name>
    <dbReference type="NCBI Taxonomy" id="1915356"/>
    <lineage>
        <taxon>Eukaryota</taxon>
        <taxon>Metamonada</taxon>
        <taxon>Parabasalia</taxon>
        <taxon>Tritrichomonadida</taxon>
        <taxon>Tritrichomonadidae</taxon>
        <taxon>Tritrichomonas</taxon>
    </lineage>
</organism>
<keyword evidence="13" id="KW-0175">Coiled coil</keyword>
<dbReference type="EC" id="2.3.2.27" evidence="4"/>
<proteinExistence type="predicted"/>
<evidence type="ECO:0000313" key="16">
    <source>
        <dbReference type="Proteomes" id="UP001470230"/>
    </source>
</evidence>
<evidence type="ECO:0000256" key="1">
    <source>
        <dbReference type="ARBA" id="ARBA00000900"/>
    </source>
</evidence>
<dbReference type="Pfam" id="PF23419">
    <property type="entry name" value="WD40_RFWD3"/>
    <property type="match status" value="1"/>
</dbReference>
<evidence type="ECO:0000256" key="12">
    <source>
        <dbReference type="ARBA" id="ARBA00034306"/>
    </source>
</evidence>
<comment type="pathway">
    <text evidence="3">Protein modification; protein ubiquitination.</text>
</comment>
<evidence type="ECO:0000256" key="9">
    <source>
        <dbReference type="ARBA" id="ARBA00022786"/>
    </source>
</evidence>
<evidence type="ECO:0000256" key="11">
    <source>
        <dbReference type="ARBA" id="ARBA00023242"/>
    </source>
</evidence>
<keyword evidence="10" id="KW-0234">DNA repair</keyword>
<dbReference type="InterPro" id="IPR036322">
    <property type="entry name" value="WD40_repeat_dom_sf"/>
</dbReference>
<dbReference type="PANTHER" id="PTHR16047:SF7">
    <property type="entry name" value="E3 UBIQUITIN-PROTEIN LIGASE RFWD3"/>
    <property type="match status" value="1"/>
</dbReference>
<dbReference type="Gene3D" id="2.130.10.10">
    <property type="entry name" value="YVTN repeat-like/Quinoprotein amine dehydrogenase"/>
    <property type="match status" value="1"/>
</dbReference>
<gene>
    <name evidence="15" type="ORF">M9Y10_009969</name>
</gene>
<evidence type="ECO:0000256" key="7">
    <source>
        <dbReference type="ARBA" id="ARBA00022737"/>
    </source>
</evidence>
<name>A0ABR2IQY5_9EUKA</name>
<keyword evidence="7" id="KW-0677">Repeat</keyword>
<keyword evidence="16" id="KW-1185">Reference proteome</keyword>
<comment type="subcellular location">
    <subcellularLocation>
        <location evidence="2">Cytoplasm</location>
    </subcellularLocation>
    <subcellularLocation>
        <location evidence="12">Nucleus</location>
        <location evidence="12">Nuclear body</location>
    </subcellularLocation>
</comment>
<dbReference type="Proteomes" id="UP001470230">
    <property type="component" value="Unassembled WGS sequence"/>
</dbReference>
<evidence type="ECO:0000256" key="3">
    <source>
        <dbReference type="ARBA" id="ARBA00004906"/>
    </source>
</evidence>
<keyword evidence="5" id="KW-0963">Cytoplasm</keyword>
<protein>
    <recommendedName>
        <fullName evidence="4">RING-type E3 ubiquitin transferase</fullName>
        <ecNumber evidence="4">2.3.2.27</ecNumber>
    </recommendedName>
</protein>
<comment type="caution">
    <text evidence="15">The sequence shown here is derived from an EMBL/GenBank/DDBJ whole genome shotgun (WGS) entry which is preliminary data.</text>
</comment>
<keyword evidence="8" id="KW-0227">DNA damage</keyword>
<dbReference type="InterPro" id="IPR056527">
    <property type="entry name" value="WD40_RFWD3"/>
</dbReference>
<evidence type="ECO:0000259" key="14">
    <source>
        <dbReference type="Pfam" id="PF23419"/>
    </source>
</evidence>
<dbReference type="PANTHER" id="PTHR16047">
    <property type="entry name" value="RFWD3 PROTEIN"/>
    <property type="match status" value="1"/>
</dbReference>
<feature type="domain" description="E3 ubiquitin-protein ligase RFWD3-like WD40" evidence="14">
    <location>
        <begin position="110"/>
        <end position="222"/>
    </location>
</feature>
<evidence type="ECO:0000256" key="2">
    <source>
        <dbReference type="ARBA" id="ARBA00004496"/>
    </source>
</evidence>
<accession>A0ABR2IQY5</accession>
<evidence type="ECO:0000313" key="15">
    <source>
        <dbReference type="EMBL" id="KAK8867000.1"/>
    </source>
</evidence>
<evidence type="ECO:0000256" key="4">
    <source>
        <dbReference type="ARBA" id="ARBA00012483"/>
    </source>
</evidence>
<dbReference type="EMBL" id="JAPFFF010000015">
    <property type="protein sequence ID" value="KAK8867000.1"/>
    <property type="molecule type" value="Genomic_DNA"/>
</dbReference>
<evidence type="ECO:0000256" key="13">
    <source>
        <dbReference type="SAM" id="Coils"/>
    </source>
</evidence>
<keyword evidence="9" id="KW-0833">Ubl conjugation pathway</keyword>
<feature type="coiled-coil region" evidence="13">
    <location>
        <begin position="22"/>
        <end position="56"/>
    </location>
</feature>
<evidence type="ECO:0000256" key="6">
    <source>
        <dbReference type="ARBA" id="ARBA00022679"/>
    </source>
</evidence>
<comment type="catalytic activity">
    <reaction evidence="1">
        <text>S-ubiquitinyl-[E2 ubiquitin-conjugating enzyme]-L-cysteine + [acceptor protein]-L-lysine = [E2 ubiquitin-conjugating enzyme]-L-cysteine + N(6)-ubiquitinyl-[acceptor protein]-L-lysine.</text>
        <dbReference type="EC" id="2.3.2.27"/>
    </reaction>
</comment>
<evidence type="ECO:0000256" key="8">
    <source>
        <dbReference type="ARBA" id="ARBA00022763"/>
    </source>
</evidence>
<dbReference type="InterPro" id="IPR015943">
    <property type="entry name" value="WD40/YVTN_repeat-like_dom_sf"/>
</dbReference>
<dbReference type="SUPFAM" id="SSF50978">
    <property type="entry name" value="WD40 repeat-like"/>
    <property type="match status" value="1"/>
</dbReference>
<keyword evidence="6" id="KW-0808">Transferase</keyword>
<evidence type="ECO:0000256" key="10">
    <source>
        <dbReference type="ARBA" id="ARBA00023204"/>
    </source>
</evidence>
<sequence length="385" mass="43559">MKLSDIQLLFWTTSVTSDSFDLENMVINTKKIKNEIQSLEKDIHEVEEKLKKGKDALAKNVTIVKTKAITEFCQISQPGLIYDRPIIDGFRMHTTHHIFINTSRDRKSDKFGIQVSKFNSLDDYSFIPLHSTQIRDIASNGLDVITCSLDKTIRITSTASQKSISQFNLSVPLWCCAAINDNMIAAGGDRGFFTVIDKRTNKSVATKNIPGPPVNSMALLNPSTVMCLTAKDLYFFDILKSEFIGYKKDDCGGFSLRQCTGSPFYSILTRKDGEASISYKALDQNKTFSTFSTAKIGMFKNIIRPSLYCYGDSIYSAVPNEPTLDFSLFALSQSNYDMWSQWSPRWTRSKEREPVIDCLICEERNEFIVISLSPNHIYMYSVPPL</sequence>
<dbReference type="InterPro" id="IPR037381">
    <property type="entry name" value="RFWD3"/>
</dbReference>
<keyword evidence="11" id="KW-0539">Nucleus</keyword>